<comment type="cofactor">
    <cofactor evidence="1">
        <name>pyridoxal 5'-phosphate</name>
        <dbReference type="ChEBI" id="CHEBI:597326"/>
    </cofactor>
</comment>
<sequence length="502" mass="56225">MKHDLLITLDKERQIPFSRQIYEQVRYAIHSGALTGGDPLPPSRTLANQLGVSRSVILQSYELLQAEGYLEMRKGAGTFIAELTLEEKVTKDYESPYNFITKGPDFLTLNPPLTSEVDHLNPVFCDFRHGVPAWDAFPMDQWQKALMNACRRASPDTLGYGPAEGSLGLRREIARLLRSTRSMPVVPEQIVITSGATQALDILSRIFLFKGDHVIVEDPSHSVVREIFSFAGAEVIPVKVDQDGICVEELQTNSDNDKEANLIKSPKLVYVTPSHQFPFGTTLSLKRRVQLLDWTKANQAFIIEDDYDSEYRYEGPKISALAGLDVEGRVIYVGSFSKVLFPSLRIGYVVLPPALLQPFLAVKWITDRMSSALDQEALAEFIQNGHYARHVTQMGKLYASRRACLVNSLNTEFGSRVRYYGEEAGLHLLIELESDAEENRIAEVALRYGVRVYPASSYFLGSKPKGPVFLLGYSNLSENQIKMGVNRLMLAETEATVSRSHL</sequence>
<comment type="caution">
    <text evidence="9">The sequence shown here is derived from an EMBL/GenBank/DDBJ whole genome shotgun (WGS) entry which is preliminary data.</text>
</comment>
<dbReference type="InterPro" id="IPR000524">
    <property type="entry name" value="Tscrpt_reg_HTH_GntR"/>
</dbReference>
<dbReference type="InterPro" id="IPR015424">
    <property type="entry name" value="PyrdxlP-dep_Trfase"/>
</dbReference>
<evidence type="ECO:0000256" key="7">
    <source>
        <dbReference type="ARBA" id="ARBA00023163"/>
    </source>
</evidence>
<dbReference type="PRINTS" id="PR00035">
    <property type="entry name" value="HTHGNTR"/>
</dbReference>
<dbReference type="CDD" id="cd00609">
    <property type="entry name" value="AAT_like"/>
    <property type="match status" value="1"/>
</dbReference>
<reference evidence="9 10" key="1">
    <citation type="journal article" date="2015" name="Int. Biodeterior. Biodegradation">
        <title>Physiological and genetic screening methods for the isolation of methyl tert-butyl ether-degrading bacteria for bioremediation purposes.</title>
        <authorList>
            <person name="Guisado I.M."/>
            <person name="Purswani J."/>
            <person name="Gonzalez Lopez J."/>
            <person name="Pozo C."/>
        </authorList>
    </citation>
    <scope>NUCLEOTIDE SEQUENCE [LARGE SCALE GENOMIC DNA]</scope>
    <source>
        <strain evidence="9 10">SH7</strain>
    </source>
</reference>
<dbReference type="InterPro" id="IPR004839">
    <property type="entry name" value="Aminotransferase_I/II_large"/>
</dbReference>
<dbReference type="InterPro" id="IPR015421">
    <property type="entry name" value="PyrdxlP-dep_Trfase_major"/>
</dbReference>
<dbReference type="SMART" id="SM00345">
    <property type="entry name" value="HTH_GNTR"/>
    <property type="match status" value="1"/>
</dbReference>
<evidence type="ECO:0000256" key="3">
    <source>
        <dbReference type="ARBA" id="ARBA00022576"/>
    </source>
</evidence>
<dbReference type="AlphaFoldDB" id="A0A0W1AXV8"/>
<accession>A0A0W1AXV8</accession>
<evidence type="ECO:0000313" key="10">
    <source>
        <dbReference type="Proteomes" id="UP000054709"/>
    </source>
</evidence>
<dbReference type="GO" id="GO:0003677">
    <property type="term" value="F:DNA binding"/>
    <property type="evidence" value="ECO:0007669"/>
    <property type="project" value="UniProtKB-KW"/>
</dbReference>
<evidence type="ECO:0000256" key="5">
    <source>
        <dbReference type="ARBA" id="ARBA00023015"/>
    </source>
</evidence>
<dbReference type="CDD" id="cd07377">
    <property type="entry name" value="WHTH_GntR"/>
    <property type="match status" value="1"/>
</dbReference>
<dbReference type="Pfam" id="PF00155">
    <property type="entry name" value="Aminotran_1_2"/>
    <property type="match status" value="1"/>
</dbReference>
<organism evidence="9 10">
    <name type="scientific">Paenibacillus etheri</name>
    <dbReference type="NCBI Taxonomy" id="1306852"/>
    <lineage>
        <taxon>Bacteria</taxon>
        <taxon>Bacillati</taxon>
        <taxon>Bacillota</taxon>
        <taxon>Bacilli</taxon>
        <taxon>Bacillales</taxon>
        <taxon>Paenibacillaceae</taxon>
        <taxon>Paenibacillus</taxon>
    </lineage>
</organism>
<dbReference type="RefSeq" id="WP_060624031.1">
    <property type="nucleotide sequence ID" value="NZ_LCZJ02000023.1"/>
</dbReference>
<dbReference type="GO" id="GO:0003700">
    <property type="term" value="F:DNA-binding transcription factor activity"/>
    <property type="evidence" value="ECO:0007669"/>
    <property type="project" value="InterPro"/>
</dbReference>
<keyword evidence="6" id="KW-0238">DNA-binding</keyword>
<dbReference type="PROSITE" id="PS50949">
    <property type="entry name" value="HTH_GNTR"/>
    <property type="match status" value="1"/>
</dbReference>
<dbReference type="GO" id="GO:0008483">
    <property type="term" value="F:transaminase activity"/>
    <property type="evidence" value="ECO:0007669"/>
    <property type="project" value="UniProtKB-KW"/>
</dbReference>
<proteinExistence type="inferred from homology"/>
<feature type="domain" description="HTH gntR-type" evidence="8">
    <location>
        <begin position="15"/>
        <end position="83"/>
    </location>
</feature>
<evidence type="ECO:0000313" key="9">
    <source>
        <dbReference type="EMBL" id="KTD86125.1"/>
    </source>
</evidence>
<evidence type="ECO:0000256" key="2">
    <source>
        <dbReference type="ARBA" id="ARBA00005384"/>
    </source>
</evidence>
<keyword evidence="5" id="KW-0805">Transcription regulation</keyword>
<dbReference type="InterPro" id="IPR036388">
    <property type="entry name" value="WH-like_DNA-bd_sf"/>
</dbReference>
<dbReference type="InterPro" id="IPR036390">
    <property type="entry name" value="WH_DNA-bd_sf"/>
</dbReference>
<dbReference type="SUPFAM" id="SSF46785">
    <property type="entry name" value="Winged helix' DNA-binding domain"/>
    <property type="match status" value="1"/>
</dbReference>
<evidence type="ECO:0000256" key="4">
    <source>
        <dbReference type="ARBA" id="ARBA00022898"/>
    </source>
</evidence>
<dbReference type="Pfam" id="PF00392">
    <property type="entry name" value="GntR"/>
    <property type="match status" value="1"/>
</dbReference>
<keyword evidence="7" id="KW-0804">Transcription</keyword>
<comment type="similarity">
    <text evidence="2">In the C-terminal section; belongs to the class-I pyridoxal-phosphate-dependent aminotransferase family.</text>
</comment>
<dbReference type="OrthoDB" id="9808770at2"/>
<protein>
    <recommendedName>
        <fullName evidence="8">HTH gntR-type domain-containing protein</fullName>
    </recommendedName>
</protein>
<dbReference type="Gene3D" id="3.40.640.10">
    <property type="entry name" value="Type I PLP-dependent aspartate aminotransferase-like (Major domain)"/>
    <property type="match status" value="1"/>
</dbReference>
<dbReference type="Proteomes" id="UP000054709">
    <property type="component" value="Unassembled WGS sequence"/>
</dbReference>
<name>A0A0W1AXV8_9BACL</name>
<dbReference type="Gene3D" id="1.10.10.10">
    <property type="entry name" value="Winged helix-like DNA-binding domain superfamily/Winged helix DNA-binding domain"/>
    <property type="match status" value="1"/>
</dbReference>
<dbReference type="GO" id="GO:0030170">
    <property type="term" value="F:pyridoxal phosphate binding"/>
    <property type="evidence" value="ECO:0007669"/>
    <property type="project" value="InterPro"/>
</dbReference>
<dbReference type="EMBL" id="LCZJ02000023">
    <property type="protein sequence ID" value="KTD86125.1"/>
    <property type="molecule type" value="Genomic_DNA"/>
</dbReference>
<dbReference type="PANTHER" id="PTHR46577">
    <property type="entry name" value="HTH-TYPE TRANSCRIPTIONAL REGULATORY PROTEIN GABR"/>
    <property type="match status" value="1"/>
</dbReference>
<keyword evidence="10" id="KW-1185">Reference proteome</keyword>
<dbReference type="SUPFAM" id="SSF53383">
    <property type="entry name" value="PLP-dependent transferases"/>
    <property type="match status" value="1"/>
</dbReference>
<evidence type="ECO:0000256" key="1">
    <source>
        <dbReference type="ARBA" id="ARBA00001933"/>
    </source>
</evidence>
<dbReference type="PANTHER" id="PTHR46577:SF1">
    <property type="entry name" value="HTH-TYPE TRANSCRIPTIONAL REGULATORY PROTEIN GABR"/>
    <property type="match status" value="1"/>
</dbReference>
<keyword evidence="3" id="KW-0808">Transferase</keyword>
<evidence type="ECO:0000256" key="6">
    <source>
        <dbReference type="ARBA" id="ARBA00023125"/>
    </source>
</evidence>
<gene>
    <name evidence="9" type="ORF">UQ64_16820</name>
</gene>
<evidence type="ECO:0000259" key="8">
    <source>
        <dbReference type="PROSITE" id="PS50949"/>
    </source>
</evidence>
<dbReference type="InterPro" id="IPR051446">
    <property type="entry name" value="HTH_trans_reg/aminotransferase"/>
</dbReference>
<keyword evidence="4" id="KW-0663">Pyridoxal phosphate</keyword>
<keyword evidence="3" id="KW-0032">Aminotransferase</keyword>